<gene>
    <name evidence="1" type="ORF">GALL_204480</name>
</gene>
<dbReference type="SUPFAM" id="SSF53448">
    <property type="entry name" value="Nucleotide-diphospho-sugar transferases"/>
    <property type="match status" value="1"/>
</dbReference>
<proteinExistence type="predicted"/>
<name>A0A1J5RZR8_9ZZZZ</name>
<dbReference type="InterPro" id="IPR029044">
    <property type="entry name" value="Nucleotide-diphossugar_trans"/>
</dbReference>
<reference evidence="1" key="1">
    <citation type="submission" date="2016-10" db="EMBL/GenBank/DDBJ databases">
        <title>Sequence of Gallionella enrichment culture.</title>
        <authorList>
            <person name="Poehlein A."/>
            <person name="Muehling M."/>
            <person name="Daniel R."/>
        </authorList>
    </citation>
    <scope>NUCLEOTIDE SEQUENCE</scope>
</reference>
<accession>A0A1J5RZR8</accession>
<sequence>MNSTATINLAPIALFVFKRPDHTRKMLASLAANPEFTHSPLYIYCDGARSESDLADVELTRKIVNGWNHPNKKIIMQEKNRGLANSVIAGVSELTEQYGQVIVVEDDLVVSTHFLSYLNSALQKYKSSQQVMQISAYMFPVPEFADKKEAIFLPFISSWGWATWDRAWKDFDAKATNWKLLLKNKEARVRFDLDGCYDYSGMLLRQMCGEIDSWAIRWNWSVFRNNGLVLYPPISFVKNIGFDGSGTHCRRNEFHNNDICVFLGHLSYPEKIEISNPEFELIKKVIQNSSGSFTVRLLKNIHSNIKRIIMNMSNRADG</sequence>
<dbReference type="EMBL" id="MLJW01000131">
    <property type="protein sequence ID" value="OIQ97564.1"/>
    <property type="molecule type" value="Genomic_DNA"/>
</dbReference>
<dbReference type="Gene3D" id="3.90.550.10">
    <property type="entry name" value="Spore Coat Polysaccharide Biosynthesis Protein SpsA, Chain A"/>
    <property type="match status" value="1"/>
</dbReference>
<protein>
    <submittedName>
        <fullName evidence="1">Uncharacterized protein</fullName>
    </submittedName>
</protein>
<evidence type="ECO:0000313" key="1">
    <source>
        <dbReference type="EMBL" id="OIQ97564.1"/>
    </source>
</evidence>
<comment type="caution">
    <text evidence="1">The sequence shown here is derived from an EMBL/GenBank/DDBJ whole genome shotgun (WGS) entry which is preliminary data.</text>
</comment>
<organism evidence="1">
    <name type="scientific">mine drainage metagenome</name>
    <dbReference type="NCBI Taxonomy" id="410659"/>
    <lineage>
        <taxon>unclassified sequences</taxon>
        <taxon>metagenomes</taxon>
        <taxon>ecological metagenomes</taxon>
    </lineage>
</organism>
<dbReference type="AlphaFoldDB" id="A0A1J5RZR8"/>